<accession>A0A1X2HQV4</accession>
<protein>
    <submittedName>
        <fullName evidence="2">Uncharacterized protein</fullName>
    </submittedName>
</protein>
<keyword evidence="3" id="KW-1185">Reference proteome</keyword>
<organism evidence="2 3">
    <name type="scientific">Syncephalastrum racemosum</name>
    <name type="common">Filamentous fungus</name>
    <dbReference type="NCBI Taxonomy" id="13706"/>
    <lineage>
        <taxon>Eukaryota</taxon>
        <taxon>Fungi</taxon>
        <taxon>Fungi incertae sedis</taxon>
        <taxon>Mucoromycota</taxon>
        <taxon>Mucoromycotina</taxon>
        <taxon>Mucoromycetes</taxon>
        <taxon>Mucorales</taxon>
        <taxon>Syncephalastraceae</taxon>
        <taxon>Syncephalastrum</taxon>
    </lineage>
</organism>
<dbReference type="InParanoid" id="A0A1X2HQV4"/>
<proteinExistence type="predicted"/>
<gene>
    <name evidence="2" type="ORF">BCR43DRAFT_487398</name>
</gene>
<comment type="caution">
    <text evidence="2">The sequence shown here is derived from an EMBL/GenBank/DDBJ whole genome shotgun (WGS) entry which is preliminary data.</text>
</comment>
<feature type="transmembrane region" description="Helical" evidence="1">
    <location>
        <begin position="20"/>
        <end position="44"/>
    </location>
</feature>
<evidence type="ECO:0000256" key="1">
    <source>
        <dbReference type="SAM" id="Phobius"/>
    </source>
</evidence>
<reference evidence="2 3" key="1">
    <citation type="submission" date="2016-07" db="EMBL/GenBank/DDBJ databases">
        <title>Pervasive Adenine N6-methylation of Active Genes in Fungi.</title>
        <authorList>
            <consortium name="DOE Joint Genome Institute"/>
            <person name="Mondo S.J."/>
            <person name="Dannebaum R.O."/>
            <person name="Kuo R.C."/>
            <person name="Labutti K."/>
            <person name="Haridas S."/>
            <person name="Kuo A."/>
            <person name="Salamov A."/>
            <person name="Ahrendt S.R."/>
            <person name="Lipzen A."/>
            <person name="Sullivan W."/>
            <person name="Andreopoulos W.B."/>
            <person name="Clum A."/>
            <person name="Lindquist E."/>
            <person name="Daum C."/>
            <person name="Ramamoorthy G.K."/>
            <person name="Gryganskyi A."/>
            <person name="Culley D."/>
            <person name="Magnuson J.K."/>
            <person name="James T.Y."/>
            <person name="O'Malley M.A."/>
            <person name="Stajich J.E."/>
            <person name="Spatafora J.W."/>
            <person name="Visel A."/>
            <person name="Grigoriev I.V."/>
        </authorList>
    </citation>
    <scope>NUCLEOTIDE SEQUENCE [LARGE SCALE GENOMIC DNA]</scope>
    <source>
        <strain evidence="2 3">NRRL 2496</strain>
    </source>
</reference>
<evidence type="ECO:0000313" key="2">
    <source>
        <dbReference type="EMBL" id="ORZ01721.1"/>
    </source>
</evidence>
<dbReference type="AlphaFoldDB" id="A0A1X2HQV4"/>
<keyword evidence="1" id="KW-0812">Transmembrane</keyword>
<dbReference type="EMBL" id="MCGN01000002">
    <property type="protein sequence ID" value="ORZ01721.1"/>
    <property type="molecule type" value="Genomic_DNA"/>
</dbReference>
<sequence>MGGGMCWLRLTLRGKMVVHMHAMCAALVKVCNIGMTMTAILYVARCDREANVTLSFHTVCLVDLIYEKTQSTHVEACDFIGSSKRPCFT</sequence>
<evidence type="ECO:0000313" key="3">
    <source>
        <dbReference type="Proteomes" id="UP000242180"/>
    </source>
</evidence>
<keyword evidence="1" id="KW-1133">Transmembrane helix</keyword>
<dbReference type="Proteomes" id="UP000242180">
    <property type="component" value="Unassembled WGS sequence"/>
</dbReference>
<name>A0A1X2HQV4_SYNRA</name>
<keyword evidence="1" id="KW-0472">Membrane</keyword>